<dbReference type="GO" id="GO:0006935">
    <property type="term" value="P:chemotaxis"/>
    <property type="evidence" value="ECO:0007669"/>
    <property type="project" value="InterPro"/>
</dbReference>
<evidence type="ECO:0000259" key="1">
    <source>
        <dbReference type="PROSITE" id="PS50851"/>
    </source>
</evidence>
<proteinExistence type="predicted"/>
<dbReference type="InterPro" id="IPR036061">
    <property type="entry name" value="CheW-like_dom_sf"/>
</dbReference>
<dbReference type="EMBL" id="VHLL01000003">
    <property type="protein sequence ID" value="MCT8337249.1"/>
    <property type="molecule type" value="Genomic_DNA"/>
</dbReference>
<dbReference type="GO" id="GO:0007165">
    <property type="term" value="P:signal transduction"/>
    <property type="evidence" value="ECO:0007669"/>
    <property type="project" value="InterPro"/>
</dbReference>
<dbReference type="SMART" id="SM00260">
    <property type="entry name" value="CheW"/>
    <property type="match status" value="1"/>
</dbReference>
<organism evidence="2 3">
    <name type="scientific">Methanoculleus formosensis</name>
    <dbReference type="NCBI Taxonomy" id="2590886"/>
    <lineage>
        <taxon>Archaea</taxon>
        <taxon>Methanobacteriati</taxon>
        <taxon>Methanobacteriota</taxon>
        <taxon>Stenosarchaea group</taxon>
        <taxon>Methanomicrobia</taxon>
        <taxon>Methanomicrobiales</taxon>
        <taxon>Methanomicrobiaceae</taxon>
        <taxon>Methanoculleus</taxon>
    </lineage>
</organism>
<dbReference type="AlphaFoldDB" id="A0A9E4ZKL5"/>
<dbReference type="Proteomes" id="UP001065682">
    <property type="component" value="Unassembled WGS sequence"/>
</dbReference>
<evidence type="ECO:0000313" key="3">
    <source>
        <dbReference type="Proteomes" id="UP001065682"/>
    </source>
</evidence>
<dbReference type="RefSeq" id="WP_261597342.1">
    <property type="nucleotide sequence ID" value="NZ_VHLL01000003.1"/>
</dbReference>
<sequence length="163" mass="17806">MAASVDVVEFQLGAEHYALDIQIAREIVEMMPITPLPRAPEYLAGIINLRGEITNIIDLRDLLGLPASEEAENRKIVVLMPDVTNGSNVGIIVDDVHSVVSVRDDQIERISDGITSSISSYVKAIIKIGDEEDGKAQTLIIWLDVQKVIDELGGDTQLTRTSL</sequence>
<feature type="domain" description="CheW-like" evidence="1">
    <location>
        <begin position="4"/>
        <end position="154"/>
    </location>
</feature>
<dbReference type="InterPro" id="IPR039315">
    <property type="entry name" value="CheW"/>
</dbReference>
<protein>
    <submittedName>
        <fullName evidence="2">Purine-binding chemotaxis protein CheW</fullName>
    </submittedName>
</protein>
<dbReference type="InterPro" id="IPR002545">
    <property type="entry name" value="CheW-lke_dom"/>
</dbReference>
<dbReference type="PROSITE" id="PS50851">
    <property type="entry name" value="CHEW"/>
    <property type="match status" value="1"/>
</dbReference>
<dbReference type="PANTHER" id="PTHR22617:SF23">
    <property type="entry name" value="CHEMOTAXIS PROTEIN CHEW"/>
    <property type="match status" value="1"/>
</dbReference>
<dbReference type="PANTHER" id="PTHR22617">
    <property type="entry name" value="CHEMOTAXIS SENSOR HISTIDINE KINASE-RELATED"/>
    <property type="match status" value="1"/>
</dbReference>
<gene>
    <name evidence="2" type="ORF">FKB36_07010</name>
</gene>
<dbReference type="GO" id="GO:0005829">
    <property type="term" value="C:cytosol"/>
    <property type="evidence" value="ECO:0007669"/>
    <property type="project" value="TreeGrafter"/>
</dbReference>
<reference evidence="2" key="1">
    <citation type="submission" date="2019-06" db="EMBL/GenBank/DDBJ databases">
        <title>Methanoculleus strain from Tamsui River, Taipei, Taiwan.</title>
        <authorList>
            <person name="You Y.-T."/>
            <person name="Chen S.-C."/>
            <person name="Lai S.-J."/>
            <person name="Lee Y.-C."/>
            <person name="Lai M.-C."/>
        </authorList>
    </citation>
    <scope>NUCLEOTIDE SEQUENCE</scope>
    <source>
        <strain evidence="2">Afa-1</strain>
    </source>
</reference>
<comment type="caution">
    <text evidence="2">The sequence shown here is derived from an EMBL/GenBank/DDBJ whole genome shotgun (WGS) entry which is preliminary data.</text>
</comment>
<evidence type="ECO:0000313" key="2">
    <source>
        <dbReference type="EMBL" id="MCT8337249.1"/>
    </source>
</evidence>
<keyword evidence="3" id="KW-1185">Reference proteome</keyword>
<dbReference type="Pfam" id="PF01584">
    <property type="entry name" value="CheW"/>
    <property type="match status" value="1"/>
</dbReference>
<dbReference type="SUPFAM" id="SSF50341">
    <property type="entry name" value="CheW-like"/>
    <property type="match status" value="1"/>
</dbReference>
<dbReference type="Gene3D" id="2.30.30.40">
    <property type="entry name" value="SH3 Domains"/>
    <property type="match status" value="1"/>
</dbReference>
<dbReference type="Gene3D" id="2.40.50.180">
    <property type="entry name" value="CheA-289, Domain 4"/>
    <property type="match status" value="1"/>
</dbReference>
<name>A0A9E4ZKL5_9EURY</name>
<accession>A0A9E4ZKL5</accession>